<keyword evidence="2" id="KW-0479">Metal-binding</keyword>
<dbReference type="SUPFAM" id="SSF52833">
    <property type="entry name" value="Thioredoxin-like"/>
    <property type="match status" value="1"/>
</dbReference>
<dbReference type="GO" id="GO:0005739">
    <property type="term" value="C:mitochondrion"/>
    <property type="evidence" value="ECO:0007669"/>
    <property type="project" value="GOC"/>
</dbReference>
<feature type="binding site" evidence="2">
    <location>
        <position position="135"/>
    </location>
    <ligand>
        <name>Cu cation</name>
        <dbReference type="ChEBI" id="CHEBI:23378"/>
    </ligand>
</feature>
<dbReference type="GO" id="GO:0033617">
    <property type="term" value="P:mitochondrial respiratory chain complex IV assembly"/>
    <property type="evidence" value="ECO:0007669"/>
    <property type="project" value="TreeGrafter"/>
</dbReference>
<feature type="binding site" evidence="2">
    <location>
        <position position="228"/>
    </location>
    <ligand>
        <name>Cu cation</name>
        <dbReference type="ChEBI" id="CHEBI:23378"/>
    </ligand>
</feature>
<keyword evidence="3" id="KW-1015">Disulfide bond</keyword>
<evidence type="ECO:0000256" key="2">
    <source>
        <dbReference type="PIRSR" id="PIRSR603782-1"/>
    </source>
</evidence>
<feature type="region of interest" description="Disordered" evidence="4">
    <location>
        <begin position="274"/>
        <end position="294"/>
    </location>
</feature>
<dbReference type="Gene3D" id="3.40.30.10">
    <property type="entry name" value="Glutaredoxin"/>
    <property type="match status" value="1"/>
</dbReference>
<keyword evidence="5" id="KW-0472">Membrane</keyword>
<accession>A0A0H5QLQ7</accession>
<dbReference type="PANTHER" id="PTHR12151">
    <property type="entry name" value="ELECTRON TRANSPORT PROTIN SCO1/SENC FAMILY MEMBER"/>
    <property type="match status" value="1"/>
</dbReference>
<name>A0A0H5QLQ7_9EUKA</name>
<dbReference type="PANTHER" id="PTHR12151:SF5">
    <property type="entry name" value="AT19154P"/>
    <property type="match status" value="1"/>
</dbReference>
<protein>
    <recommendedName>
        <fullName evidence="7">Thioredoxin domain-containing protein</fullName>
    </recommendedName>
</protein>
<dbReference type="CDD" id="cd02968">
    <property type="entry name" value="SCO"/>
    <property type="match status" value="1"/>
</dbReference>
<feature type="binding site" evidence="2">
    <location>
        <position position="139"/>
    </location>
    <ligand>
        <name>Cu cation</name>
        <dbReference type="ChEBI" id="CHEBI:23378"/>
    </ligand>
</feature>
<sequence>AIPHPSVSPFSFTKAHPATMPLLFNRFVVNRRIGPLLSPWQQRVTLRRQSSSSSSAPPCPISWYRLLGFSATSAALLASYYYIKGQKYQQFNESRVFGRPDVGGPFQLIDSDGVLRRSADFHGQYVLLYFGFTNCPDLCPVEMQKLGRAVALIDKARDVGRDPPITTIFVSVDPHRDTPPVLANYKKEYDPGMVALTGSIGDITTLAKRYRVYFSAPEGDDQDYMVDHSLFTYFVGLDGQVIDIFGRDMSAEEIAGKVASVMVQDRAAAALSPVSSPESSLVRSPGCVEPLPVS</sequence>
<feature type="disulfide bond" description="Redox-active" evidence="3">
    <location>
        <begin position="135"/>
        <end position="139"/>
    </location>
</feature>
<keyword evidence="5" id="KW-1133">Transmembrane helix</keyword>
<evidence type="ECO:0000256" key="3">
    <source>
        <dbReference type="PIRSR" id="PIRSR603782-2"/>
    </source>
</evidence>
<dbReference type="InterPro" id="IPR003782">
    <property type="entry name" value="SCO1/SenC"/>
</dbReference>
<feature type="non-terminal residue" evidence="6">
    <location>
        <position position="1"/>
    </location>
</feature>
<organism evidence="6">
    <name type="scientific">Spongospora subterranea</name>
    <dbReference type="NCBI Taxonomy" id="70186"/>
    <lineage>
        <taxon>Eukaryota</taxon>
        <taxon>Sar</taxon>
        <taxon>Rhizaria</taxon>
        <taxon>Endomyxa</taxon>
        <taxon>Phytomyxea</taxon>
        <taxon>Plasmodiophorida</taxon>
        <taxon>Plasmodiophoridae</taxon>
        <taxon>Spongospora</taxon>
    </lineage>
</organism>
<dbReference type="AlphaFoldDB" id="A0A0H5QLQ7"/>
<feature type="transmembrane region" description="Helical" evidence="5">
    <location>
        <begin position="63"/>
        <end position="83"/>
    </location>
</feature>
<dbReference type="GO" id="GO:0046872">
    <property type="term" value="F:metal ion binding"/>
    <property type="evidence" value="ECO:0007669"/>
    <property type="project" value="UniProtKB-KW"/>
</dbReference>
<dbReference type="InterPro" id="IPR036249">
    <property type="entry name" value="Thioredoxin-like_sf"/>
</dbReference>
<dbReference type="EMBL" id="HACM01002501">
    <property type="protein sequence ID" value="CRZ02943.1"/>
    <property type="molecule type" value="Transcribed_RNA"/>
</dbReference>
<keyword evidence="5" id="KW-0812">Transmembrane</keyword>
<evidence type="ECO:0000256" key="5">
    <source>
        <dbReference type="SAM" id="Phobius"/>
    </source>
</evidence>
<keyword evidence="2" id="KW-0186">Copper</keyword>
<dbReference type="FunFam" id="3.40.30.10:FF:000013">
    <property type="entry name" value="Blast:Protein SCO1 homolog, mitochondrial"/>
    <property type="match status" value="1"/>
</dbReference>
<evidence type="ECO:0000256" key="1">
    <source>
        <dbReference type="ARBA" id="ARBA00010996"/>
    </source>
</evidence>
<comment type="similarity">
    <text evidence="1">Belongs to the SCO1/2 family.</text>
</comment>
<dbReference type="Pfam" id="PF02630">
    <property type="entry name" value="SCO1-SenC"/>
    <property type="match status" value="1"/>
</dbReference>
<evidence type="ECO:0000313" key="6">
    <source>
        <dbReference type="EMBL" id="CRZ02943.1"/>
    </source>
</evidence>
<evidence type="ECO:0008006" key="7">
    <source>
        <dbReference type="Google" id="ProtNLM"/>
    </source>
</evidence>
<feature type="compositionally biased region" description="Low complexity" evidence="4">
    <location>
        <begin position="274"/>
        <end position="284"/>
    </location>
</feature>
<reference evidence="6" key="1">
    <citation type="submission" date="2015-04" db="EMBL/GenBank/DDBJ databases">
        <title>The genome sequence of the plant pathogenic Rhizarian Plasmodiophora brassicae reveals insights in its biotrophic life cycle and the origin of chitin synthesis.</title>
        <authorList>
            <person name="Schwelm A."/>
            <person name="Fogelqvist J."/>
            <person name="Knaust A."/>
            <person name="Julke S."/>
            <person name="Lilja T."/>
            <person name="Dhandapani V."/>
            <person name="Bonilla-Rosso G."/>
            <person name="Karlsson M."/>
            <person name="Shevchenko A."/>
            <person name="Choi S.R."/>
            <person name="Kim H.G."/>
            <person name="Park J.Y."/>
            <person name="Lim Y.P."/>
            <person name="Ludwig-Muller J."/>
            <person name="Dixelius C."/>
        </authorList>
    </citation>
    <scope>NUCLEOTIDE SEQUENCE</scope>
    <source>
        <tissue evidence="6">Potato root galls</tissue>
    </source>
</reference>
<evidence type="ECO:0000256" key="4">
    <source>
        <dbReference type="SAM" id="MobiDB-lite"/>
    </source>
</evidence>
<proteinExistence type="inferred from homology"/>